<name>A0A3M0J7C7_HIRRU</name>
<evidence type="ECO:0000256" key="1">
    <source>
        <dbReference type="SAM" id="MobiDB-lite"/>
    </source>
</evidence>
<sequence length="120" mass="12880">MYHRVPMAKASTSHPQSQHQQHSLGPPAPQLLPPGKLRERVKAKENATCLVKSRLWHNSSSGVCVGGQTDGYSAEELEAGLSLYNGNNQQSGKKMGFSLGQSPNSGEETVETSFMGTAQI</sequence>
<dbReference type="AlphaFoldDB" id="A0A3M0J7C7"/>
<feature type="compositionally biased region" description="Low complexity" evidence="1">
    <location>
        <begin position="11"/>
        <end position="25"/>
    </location>
</feature>
<feature type="compositionally biased region" description="Polar residues" evidence="1">
    <location>
        <begin position="99"/>
        <end position="120"/>
    </location>
</feature>
<proteinExistence type="predicted"/>
<accession>A0A3M0J7C7</accession>
<comment type="caution">
    <text evidence="2">The sequence shown here is derived from an EMBL/GenBank/DDBJ whole genome shotgun (WGS) entry which is preliminary data.</text>
</comment>
<keyword evidence="3" id="KW-1185">Reference proteome</keyword>
<gene>
    <name evidence="2" type="ORF">DUI87_26808</name>
</gene>
<feature type="region of interest" description="Disordered" evidence="1">
    <location>
        <begin position="94"/>
        <end position="120"/>
    </location>
</feature>
<feature type="region of interest" description="Disordered" evidence="1">
    <location>
        <begin position="1"/>
        <end position="36"/>
    </location>
</feature>
<dbReference type="Proteomes" id="UP000269221">
    <property type="component" value="Unassembled WGS sequence"/>
</dbReference>
<evidence type="ECO:0000313" key="3">
    <source>
        <dbReference type="Proteomes" id="UP000269221"/>
    </source>
</evidence>
<organism evidence="2 3">
    <name type="scientific">Hirundo rustica rustica</name>
    <dbReference type="NCBI Taxonomy" id="333673"/>
    <lineage>
        <taxon>Eukaryota</taxon>
        <taxon>Metazoa</taxon>
        <taxon>Chordata</taxon>
        <taxon>Craniata</taxon>
        <taxon>Vertebrata</taxon>
        <taxon>Euteleostomi</taxon>
        <taxon>Archelosauria</taxon>
        <taxon>Archosauria</taxon>
        <taxon>Dinosauria</taxon>
        <taxon>Saurischia</taxon>
        <taxon>Theropoda</taxon>
        <taxon>Coelurosauria</taxon>
        <taxon>Aves</taxon>
        <taxon>Neognathae</taxon>
        <taxon>Neoaves</taxon>
        <taxon>Telluraves</taxon>
        <taxon>Australaves</taxon>
        <taxon>Passeriformes</taxon>
        <taxon>Sylvioidea</taxon>
        <taxon>Hirundinidae</taxon>
        <taxon>Hirundo</taxon>
    </lineage>
</organism>
<reference evidence="2 3" key="1">
    <citation type="submission" date="2018-07" db="EMBL/GenBank/DDBJ databases">
        <title>A high quality draft genome assembly of the barn swallow (H. rustica rustica).</title>
        <authorList>
            <person name="Formenti G."/>
            <person name="Chiara M."/>
            <person name="Poveda L."/>
            <person name="Francoijs K.-J."/>
            <person name="Bonisoli-Alquati A."/>
            <person name="Canova L."/>
            <person name="Gianfranceschi L."/>
            <person name="Horner D.S."/>
            <person name="Saino N."/>
        </authorList>
    </citation>
    <scope>NUCLEOTIDE SEQUENCE [LARGE SCALE GENOMIC DNA]</scope>
    <source>
        <strain evidence="2">Chelidonia</strain>
        <tissue evidence="2">Blood</tissue>
    </source>
</reference>
<evidence type="ECO:0000313" key="2">
    <source>
        <dbReference type="EMBL" id="RMB96742.1"/>
    </source>
</evidence>
<dbReference type="EMBL" id="QRBI01000172">
    <property type="protein sequence ID" value="RMB96742.1"/>
    <property type="molecule type" value="Genomic_DNA"/>
</dbReference>
<protein>
    <submittedName>
        <fullName evidence="2">Uncharacterized protein</fullName>
    </submittedName>
</protein>